<evidence type="ECO:0008006" key="4">
    <source>
        <dbReference type="Google" id="ProtNLM"/>
    </source>
</evidence>
<keyword evidence="3" id="KW-1185">Reference proteome</keyword>
<evidence type="ECO:0000313" key="3">
    <source>
        <dbReference type="Proteomes" id="UP000443582"/>
    </source>
</evidence>
<feature type="region of interest" description="Disordered" evidence="1">
    <location>
        <begin position="1"/>
        <end position="23"/>
    </location>
</feature>
<dbReference type="InterPro" id="IPR010982">
    <property type="entry name" value="Lambda_DNA-bd_dom_sf"/>
</dbReference>
<dbReference type="Pfam" id="PF13413">
    <property type="entry name" value="HTH_25"/>
    <property type="match status" value="1"/>
</dbReference>
<organism evidence="2 3">
    <name type="scientific">Halobacteriovorax vibrionivorans</name>
    <dbReference type="NCBI Taxonomy" id="2152716"/>
    <lineage>
        <taxon>Bacteria</taxon>
        <taxon>Pseudomonadati</taxon>
        <taxon>Bdellovibrionota</taxon>
        <taxon>Bacteriovoracia</taxon>
        <taxon>Bacteriovoracales</taxon>
        <taxon>Halobacteriovoraceae</taxon>
        <taxon>Halobacteriovorax</taxon>
    </lineage>
</organism>
<dbReference type="PANTHER" id="PTHR34475:SF1">
    <property type="entry name" value="CYTOSKELETON PROTEIN RODZ"/>
    <property type="match status" value="1"/>
</dbReference>
<dbReference type="Gene3D" id="1.10.260.40">
    <property type="entry name" value="lambda repressor-like DNA-binding domains"/>
    <property type="match status" value="1"/>
</dbReference>
<gene>
    <name evidence="2" type="ORF">DAY19_02540</name>
</gene>
<dbReference type="InterPro" id="IPR050400">
    <property type="entry name" value="Bact_Cytoskel_RodZ"/>
</dbReference>
<dbReference type="PANTHER" id="PTHR34475">
    <property type="match status" value="1"/>
</dbReference>
<name>A0ABY0IJK8_9BACT</name>
<comment type="caution">
    <text evidence="2">The sequence shown here is derived from an EMBL/GenBank/DDBJ whole genome shotgun (WGS) entry which is preliminary data.</text>
</comment>
<proteinExistence type="predicted"/>
<reference evidence="3" key="1">
    <citation type="journal article" date="2019" name="Int. J. Syst. Evol. Microbiol.">
        <title>Halobacteriovorax valvorus sp. nov., a novel prokaryotic predator isolated from coastal seawater of China.</title>
        <authorList>
            <person name="Chen M.-X."/>
        </authorList>
    </citation>
    <scope>NUCLEOTIDE SEQUENCE [LARGE SCALE GENOMIC DNA]</scope>
    <source>
        <strain evidence="3">BL9</strain>
    </source>
</reference>
<dbReference type="RefSeq" id="WP_114705613.1">
    <property type="nucleotide sequence ID" value="NZ_QDKL01000001.1"/>
</dbReference>
<protein>
    <recommendedName>
        <fullName evidence="4">DUF4115 domain-containing protein</fullName>
    </recommendedName>
</protein>
<accession>A0ABY0IJK8</accession>
<sequence length="378" mass="43117">MEQDVAKEAQTNEEMNRDTLGSYLKKAREEKKLGIEAVSSHTRINITNLSALEADDVNRLPNIAYVRGFVKTLSKTYDIDENKAINLLEELYGQSSSSSKQQLEAEDFPQAQVERKQDLKPKSFEFSDSLKYKVISLVGLISIGIFIYININKSKEVDSQDTSKEVVLKTKAIETTQEPPVEETPQEETQVAQEETAAVEANVEEKEEVAAVETKVPEEEKTTEKKEEAPKEINFYNLPSPLFGFKEISDEERNELIPENIRNSYEDDMQNVFLRSTSGDSWVVYKKDDEPIKAFTLKEGRYVFIKGQRVIVRLGNINAMHVFYNNDLLGMTSRSGVKSLVFPVEIAKEYKLPLFIFNKDGSFQTSKEYIEAQKKSEE</sequence>
<dbReference type="EMBL" id="QDKL01000001">
    <property type="protein sequence ID" value="RZF22669.1"/>
    <property type="molecule type" value="Genomic_DNA"/>
</dbReference>
<dbReference type="Proteomes" id="UP000443582">
    <property type="component" value="Unassembled WGS sequence"/>
</dbReference>
<evidence type="ECO:0000313" key="2">
    <source>
        <dbReference type="EMBL" id="RZF22669.1"/>
    </source>
</evidence>
<evidence type="ECO:0000256" key="1">
    <source>
        <dbReference type="SAM" id="MobiDB-lite"/>
    </source>
</evidence>